<gene>
    <name evidence="1" type="ORF">A3J58_03515</name>
</gene>
<dbReference type="AlphaFoldDB" id="A0A1G2KVL2"/>
<comment type="caution">
    <text evidence="1">The sequence shown here is derived from an EMBL/GenBank/DDBJ whole genome shotgun (WGS) entry which is preliminary data.</text>
</comment>
<name>A0A1G2KVL2_9BACT</name>
<reference evidence="1 2" key="1">
    <citation type="journal article" date="2016" name="Nat. Commun.">
        <title>Thousands of microbial genomes shed light on interconnected biogeochemical processes in an aquifer system.</title>
        <authorList>
            <person name="Anantharaman K."/>
            <person name="Brown C.T."/>
            <person name="Hug L.A."/>
            <person name="Sharon I."/>
            <person name="Castelle C.J."/>
            <person name="Probst A.J."/>
            <person name="Thomas B.C."/>
            <person name="Singh A."/>
            <person name="Wilkins M.J."/>
            <person name="Karaoz U."/>
            <person name="Brodie E.L."/>
            <person name="Williams K.H."/>
            <person name="Hubbard S.S."/>
            <person name="Banfield J.F."/>
        </authorList>
    </citation>
    <scope>NUCLEOTIDE SEQUENCE [LARGE SCALE GENOMIC DNA]</scope>
</reference>
<organism evidence="1 2">
    <name type="scientific">Candidatus Sungbacteria bacterium RIFCSPHIGHO2_02_FULL_52_23</name>
    <dbReference type="NCBI Taxonomy" id="1802274"/>
    <lineage>
        <taxon>Bacteria</taxon>
        <taxon>Candidatus Sungiibacteriota</taxon>
    </lineage>
</organism>
<dbReference type="STRING" id="1802274.A3J58_03515"/>
<proteinExistence type="predicted"/>
<evidence type="ECO:0000313" key="2">
    <source>
        <dbReference type="Proteomes" id="UP000178510"/>
    </source>
</evidence>
<evidence type="ECO:0000313" key="1">
    <source>
        <dbReference type="EMBL" id="OHA03440.1"/>
    </source>
</evidence>
<dbReference type="Proteomes" id="UP000178510">
    <property type="component" value="Unassembled WGS sequence"/>
</dbReference>
<accession>A0A1G2KVL2</accession>
<protein>
    <submittedName>
        <fullName evidence="1">Uncharacterized protein</fullName>
    </submittedName>
</protein>
<dbReference type="EMBL" id="MHQM01000026">
    <property type="protein sequence ID" value="OHA03440.1"/>
    <property type="molecule type" value="Genomic_DNA"/>
</dbReference>
<sequence>MAQEGGIRRMWDALCAWFYPSMTDRNLPWGVMHAIAEHRGLLYARELNMLDAPHIDLLVYLIAKLLHGDREAQLLFLETVFAHAEDVESLMVLARLIIARTPQERSVEAMKILQLHRQGFELWDALYQGAAYRVAQGDDADLVLVAYAPLVGFRCFAQALRDTGRSIYLISDKLIADQSADFCGYQFAWHDGIPLCTVVPKDHAWPSRLVVVEDTIKRGSTMRAVCDFIKGVRPDVSIAEIVLARTQPIT</sequence>